<dbReference type="GO" id="GO:1990904">
    <property type="term" value="C:ribonucleoprotein complex"/>
    <property type="evidence" value="ECO:0007669"/>
    <property type="project" value="UniProtKB-KW"/>
</dbReference>
<gene>
    <name evidence="6" type="ORF">HJC23_012406</name>
</gene>
<dbReference type="AlphaFoldDB" id="A0ABD3Q3P5"/>
<dbReference type="InterPro" id="IPR014719">
    <property type="entry name" value="Ribosomal_bL12_C/ClpS-like"/>
</dbReference>
<evidence type="ECO:0000256" key="1">
    <source>
        <dbReference type="ARBA" id="ARBA00022980"/>
    </source>
</evidence>
<keyword evidence="2" id="KW-0687">Ribonucleoprotein</keyword>
<evidence type="ECO:0000313" key="6">
    <source>
        <dbReference type="EMBL" id="KAL3794281.1"/>
    </source>
</evidence>
<evidence type="ECO:0000259" key="5">
    <source>
        <dbReference type="Pfam" id="PF00542"/>
    </source>
</evidence>
<feature type="region of interest" description="Disordered" evidence="4">
    <location>
        <begin position="63"/>
        <end position="102"/>
    </location>
</feature>
<dbReference type="PANTHER" id="PTHR45987">
    <property type="entry name" value="39S RIBOSOMAL PROTEIN L12"/>
    <property type="match status" value="1"/>
</dbReference>
<keyword evidence="1" id="KW-0689">Ribosomal protein</keyword>
<dbReference type="Pfam" id="PF00542">
    <property type="entry name" value="Ribosomal_L12"/>
    <property type="match status" value="1"/>
</dbReference>
<sequence>MACRLESIALSACRRIPSSSSSSSIFAMTCMSSHRASSRNTIALSRLCASQTIRPTPTTIATLPRHYFHSTPSRLDDAKPSPPPAAAADNNNNNASSTPPLPPKLEELFQKIIYLDMVEIHLLTELINEKLGVKISDAEKERMARGGRRSSDDDDGDDSSKEEVKQEQTAFDLKLTGFDEKAKIKVIKEVRAITALGLKEAKELKQIKKEEAEELKVKLEAVGAKVEIS</sequence>
<dbReference type="Gene3D" id="3.30.1390.10">
    <property type="match status" value="1"/>
</dbReference>
<evidence type="ECO:0000313" key="7">
    <source>
        <dbReference type="Proteomes" id="UP001516023"/>
    </source>
</evidence>
<dbReference type="InterPro" id="IPR013823">
    <property type="entry name" value="Ribosomal_bL12_C"/>
</dbReference>
<dbReference type="EMBL" id="JABMIG020000082">
    <property type="protein sequence ID" value="KAL3794281.1"/>
    <property type="molecule type" value="Genomic_DNA"/>
</dbReference>
<feature type="coiled-coil region" evidence="3">
    <location>
        <begin position="198"/>
        <end position="225"/>
    </location>
</feature>
<evidence type="ECO:0000256" key="2">
    <source>
        <dbReference type="ARBA" id="ARBA00023274"/>
    </source>
</evidence>
<dbReference type="PANTHER" id="PTHR45987:SF4">
    <property type="entry name" value="LARGE RIBOSOMAL SUBUNIT PROTEIN BL12M"/>
    <property type="match status" value="1"/>
</dbReference>
<reference evidence="6 7" key="1">
    <citation type="journal article" date="2020" name="G3 (Bethesda)">
        <title>Improved Reference Genome for Cyclotella cryptica CCMP332, a Model for Cell Wall Morphogenesis, Salinity Adaptation, and Lipid Production in Diatoms (Bacillariophyta).</title>
        <authorList>
            <person name="Roberts W.R."/>
            <person name="Downey K.M."/>
            <person name="Ruck E.C."/>
            <person name="Traller J.C."/>
            <person name="Alverson A.J."/>
        </authorList>
    </citation>
    <scope>NUCLEOTIDE SEQUENCE [LARGE SCALE GENOMIC DNA]</scope>
    <source>
        <strain evidence="6 7">CCMP332</strain>
    </source>
</reference>
<proteinExistence type="predicted"/>
<keyword evidence="7" id="KW-1185">Reference proteome</keyword>
<protein>
    <recommendedName>
        <fullName evidence="5">Large ribosomal subunit protein bL12 C-terminal domain-containing protein</fullName>
    </recommendedName>
</protein>
<comment type="caution">
    <text evidence="6">The sequence shown here is derived from an EMBL/GenBank/DDBJ whole genome shotgun (WGS) entry which is preliminary data.</text>
</comment>
<evidence type="ECO:0000256" key="3">
    <source>
        <dbReference type="SAM" id="Coils"/>
    </source>
</evidence>
<feature type="compositionally biased region" description="Low complexity" evidence="4">
    <location>
        <begin position="86"/>
        <end position="98"/>
    </location>
</feature>
<evidence type="ECO:0000256" key="4">
    <source>
        <dbReference type="SAM" id="MobiDB-lite"/>
    </source>
</evidence>
<feature type="domain" description="Large ribosomal subunit protein bL12 C-terminal" evidence="5">
    <location>
        <begin position="171"/>
        <end position="228"/>
    </location>
</feature>
<organism evidence="6 7">
    <name type="scientific">Cyclotella cryptica</name>
    <dbReference type="NCBI Taxonomy" id="29204"/>
    <lineage>
        <taxon>Eukaryota</taxon>
        <taxon>Sar</taxon>
        <taxon>Stramenopiles</taxon>
        <taxon>Ochrophyta</taxon>
        <taxon>Bacillariophyta</taxon>
        <taxon>Coscinodiscophyceae</taxon>
        <taxon>Thalassiosirophycidae</taxon>
        <taxon>Stephanodiscales</taxon>
        <taxon>Stephanodiscaceae</taxon>
        <taxon>Cyclotella</taxon>
    </lineage>
</organism>
<feature type="region of interest" description="Disordered" evidence="4">
    <location>
        <begin position="139"/>
        <end position="167"/>
    </location>
</feature>
<keyword evidence="3" id="KW-0175">Coiled coil</keyword>
<name>A0ABD3Q3P5_9STRA</name>
<dbReference type="CDD" id="cd00387">
    <property type="entry name" value="Ribosomal_L7_L12"/>
    <property type="match status" value="1"/>
</dbReference>
<accession>A0ABD3Q3P5</accession>
<dbReference type="GO" id="GO:0005840">
    <property type="term" value="C:ribosome"/>
    <property type="evidence" value="ECO:0007669"/>
    <property type="project" value="UniProtKB-KW"/>
</dbReference>
<dbReference type="SUPFAM" id="SSF54736">
    <property type="entry name" value="ClpS-like"/>
    <property type="match status" value="1"/>
</dbReference>
<dbReference type="Proteomes" id="UP001516023">
    <property type="component" value="Unassembled WGS sequence"/>
</dbReference>
<dbReference type="InterPro" id="IPR000206">
    <property type="entry name" value="Ribosomal_bL12"/>
</dbReference>